<dbReference type="Proteomes" id="UP001236239">
    <property type="component" value="Unassembled WGS sequence"/>
</dbReference>
<protein>
    <submittedName>
        <fullName evidence="2">Uncharacterized protein</fullName>
    </submittedName>
</protein>
<evidence type="ECO:0000256" key="1">
    <source>
        <dbReference type="SAM" id="Phobius"/>
    </source>
</evidence>
<keyword evidence="1" id="KW-0472">Membrane</keyword>
<evidence type="ECO:0000313" key="3">
    <source>
        <dbReference type="Proteomes" id="UP001236239"/>
    </source>
</evidence>
<gene>
    <name evidence="2" type="ORF">QJU93_07125</name>
</gene>
<organism evidence="2 3">
    <name type="scientific">Phocoenobacter skyensis</name>
    <dbReference type="NCBI Taxonomy" id="97481"/>
    <lineage>
        <taxon>Bacteria</taxon>
        <taxon>Pseudomonadati</taxon>
        <taxon>Pseudomonadota</taxon>
        <taxon>Gammaproteobacteria</taxon>
        <taxon>Pasteurellales</taxon>
        <taxon>Pasteurellaceae</taxon>
        <taxon>Phocoenobacter</taxon>
    </lineage>
</organism>
<feature type="transmembrane region" description="Helical" evidence="1">
    <location>
        <begin position="59"/>
        <end position="77"/>
    </location>
</feature>
<feature type="transmembrane region" description="Helical" evidence="1">
    <location>
        <begin position="6"/>
        <end position="27"/>
    </location>
</feature>
<feature type="transmembrane region" description="Helical" evidence="1">
    <location>
        <begin position="34"/>
        <end position="53"/>
    </location>
</feature>
<name>A0AAJ6NAD5_9PAST</name>
<proteinExistence type="predicted"/>
<dbReference type="RefSeq" id="WP_306384746.1">
    <property type="nucleotide sequence ID" value="NZ_JASAYN010000006.1"/>
</dbReference>
<keyword evidence="1" id="KW-0812">Transmembrane</keyword>
<reference evidence="2" key="1">
    <citation type="journal article" date="2023" name="Front. Microbiol.">
        <title>Phylogeography and host specificity of Pasteurellaceae pathogenic to sea-farmed fish in the north-east Atlantic.</title>
        <authorList>
            <person name="Gulla S."/>
            <person name="Colquhoun D.J."/>
            <person name="Olsen A.B."/>
            <person name="Spilsberg B."/>
            <person name="Lagesen K."/>
            <person name="Aakesson C.P."/>
            <person name="Strom S."/>
            <person name="Manji F."/>
            <person name="Birkbeck T.H."/>
            <person name="Nilsen H.K."/>
        </authorList>
    </citation>
    <scope>NUCLEOTIDE SEQUENCE</scope>
    <source>
        <strain evidence="2">TW16_20</strain>
    </source>
</reference>
<evidence type="ECO:0000313" key="2">
    <source>
        <dbReference type="EMBL" id="MDP8173127.1"/>
    </source>
</evidence>
<sequence>MLVFILFMISLVIVIAWAISGITIFGIFALAGSFYLPALLFVALFYMLFIGISLSLIEISAWFIIPIFMFLVAWEYIRRQRKVIS</sequence>
<dbReference type="AlphaFoldDB" id="A0AAJ6NAD5"/>
<accession>A0AAJ6NAD5</accession>
<dbReference type="EMBL" id="JASAYQ010000011">
    <property type="protein sequence ID" value="MDP8173127.1"/>
    <property type="molecule type" value="Genomic_DNA"/>
</dbReference>
<comment type="caution">
    <text evidence="2">The sequence shown here is derived from an EMBL/GenBank/DDBJ whole genome shotgun (WGS) entry which is preliminary data.</text>
</comment>
<keyword evidence="1" id="KW-1133">Transmembrane helix</keyword>